<dbReference type="Pfam" id="PF00327">
    <property type="entry name" value="Ribosomal_L30"/>
    <property type="match status" value="1"/>
</dbReference>
<name>A0AAW0RQ17_9HYPO</name>
<gene>
    <name evidence="7" type="primary">RPL7</name>
    <name evidence="7" type="ORF">G3M48_006171</name>
</gene>
<dbReference type="FunFam" id="3.30.1390.20:FF:000003">
    <property type="entry name" value="60S ribosomal protein L7"/>
    <property type="match status" value="1"/>
</dbReference>
<dbReference type="Pfam" id="PF08079">
    <property type="entry name" value="Ribosomal_L30_N"/>
    <property type="match status" value="1"/>
</dbReference>
<evidence type="ECO:0000259" key="5">
    <source>
        <dbReference type="Pfam" id="PF00327"/>
    </source>
</evidence>
<dbReference type="NCBIfam" id="TIGR01310">
    <property type="entry name" value="uL30_euk"/>
    <property type="match status" value="1"/>
</dbReference>
<evidence type="ECO:0000256" key="3">
    <source>
        <dbReference type="ARBA" id="ARBA00023274"/>
    </source>
</evidence>
<evidence type="ECO:0000256" key="1">
    <source>
        <dbReference type="ARBA" id="ARBA00007594"/>
    </source>
</evidence>
<dbReference type="InterPro" id="IPR005998">
    <property type="entry name" value="Ribosomal_uL30_euk"/>
</dbReference>
<dbReference type="AlphaFoldDB" id="A0AAW0RQ17"/>
<dbReference type="InterPro" id="IPR016082">
    <property type="entry name" value="Ribosomal_uL30_ferredoxin-like"/>
</dbReference>
<feature type="domain" description="Large ribosomal subunit protein uL30-like ferredoxin-like fold" evidence="5">
    <location>
        <begin position="167"/>
        <end position="216"/>
    </location>
</feature>
<dbReference type="CDD" id="cd01657">
    <property type="entry name" value="Ribosomal_L7_archeal_euk"/>
    <property type="match status" value="1"/>
</dbReference>
<keyword evidence="2 7" id="KW-0689">Ribosomal protein</keyword>
<dbReference type="Proteomes" id="UP001397290">
    <property type="component" value="Unassembled WGS sequence"/>
</dbReference>
<sequence length="325" mass="36955">MGATSAMNGSADLRESAWGVGGKEYCSSNILPLKCIAADWFRVSQSQNVALKLQFSHRRSLFHALARAVLDYVLILSAHSTVPTNDQILVPETLLKKRKSQEKARAERTAAIEKKKASNKEKRGVIFKRAEKYVKEYRDAEREKIRLHRAAKKDDSAYIPAEAKLMFVVRIKGINKIAPKPRKILQLLRLLQINNGVFIKVTKAITEMLKIVEPWIAYGYPNLKSIKELIYKRGYGKINKQRIALTDNAIIEENLGKYGIVCIEDLVHEIYSVGPNFKQVSNFLWPFKLSNPTGGFRVRKFKHYIEGGDLGNREDAINGLIRQMN</sequence>
<dbReference type="GO" id="GO:0003735">
    <property type="term" value="F:structural constituent of ribosome"/>
    <property type="evidence" value="ECO:0007669"/>
    <property type="project" value="TreeGrafter"/>
</dbReference>
<evidence type="ECO:0000313" key="8">
    <source>
        <dbReference type="Proteomes" id="UP001397290"/>
    </source>
</evidence>
<dbReference type="InterPro" id="IPR012988">
    <property type="entry name" value="Ribosomal_uL30_N_euk"/>
</dbReference>
<comment type="similarity">
    <text evidence="1">Belongs to the universal ribosomal protein uL30 family.</text>
</comment>
<dbReference type="PANTHER" id="PTHR11524:SF16">
    <property type="entry name" value="LARGE RIBOSOMAL SUBUNIT PROTEIN UL30"/>
    <property type="match status" value="1"/>
</dbReference>
<dbReference type="FunFam" id="3.30.1390.20:FF:000002">
    <property type="entry name" value="60S ribosomal protein L7"/>
    <property type="match status" value="1"/>
</dbReference>
<feature type="coiled-coil region" evidence="4">
    <location>
        <begin position="96"/>
        <end position="150"/>
    </location>
</feature>
<keyword evidence="3" id="KW-0687">Ribonucleoprotein</keyword>
<evidence type="ECO:0000259" key="6">
    <source>
        <dbReference type="Pfam" id="PF08079"/>
    </source>
</evidence>
<proteinExistence type="inferred from homology"/>
<comment type="caution">
    <text evidence="7">The sequence shown here is derived from an EMBL/GenBank/DDBJ whole genome shotgun (WGS) entry which is preliminary data.</text>
</comment>
<dbReference type="GO" id="GO:0000463">
    <property type="term" value="P:maturation of LSU-rRNA from tricistronic rRNA transcript (SSU-rRNA, 5.8S rRNA, LSU-rRNA)"/>
    <property type="evidence" value="ECO:0007669"/>
    <property type="project" value="TreeGrafter"/>
</dbReference>
<dbReference type="EMBL" id="JAAHCF010000416">
    <property type="protein sequence ID" value="KAK8144200.1"/>
    <property type="molecule type" value="Genomic_DNA"/>
</dbReference>
<evidence type="ECO:0000256" key="4">
    <source>
        <dbReference type="SAM" id="Coils"/>
    </source>
</evidence>
<dbReference type="GO" id="GO:0003723">
    <property type="term" value="F:RNA binding"/>
    <property type="evidence" value="ECO:0007669"/>
    <property type="project" value="InterPro"/>
</dbReference>
<protein>
    <submittedName>
        <fullName evidence="7">60S ribosomal protein L7</fullName>
    </submittedName>
</protein>
<accession>A0AAW0RQ17</accession>
<dbReference type="InterPro" id="IPR036919">
    <property type="entry name" value="Ribo_uL30_ferredoxin-like_sf"/>
</dbReference>
<dbReference type="PANTHER" id="PTHR11524">
    <property type="entry name" value="60S RIBOSOMAL PROTEIN L7"/>
    <property type="match status" value="1"/>
</dbReference>
<dbReference type="GO" id="GO:0022625">
    <property type="term" value="C:cytosolic large ribosomal subunit"/>
    <property type="evidence" value="ECO:0007669"/>
    <property type="project" value="TreeGrafter"/>
</dbReference>
<keyword evidence="4" id="KW-0175">Coiled coil</keyword>
<dbReference type="InterPro" id="IPR035808">
    <property type="entry name" value="Ribosomal_uL30_euk_arc"/>
</dbReference>
<organism evidence="7 8">
    <name type="scientific">Beauveria asiatica</name>
    <dbReference type="NCBI Taxonomy" id="1069075"/>
    <lineage>
        <taxon>Eukaryota</taxon>
        <taxon>Fungi</taxon>
        <taxon>Dikarya</taxon>
        <taxon>Ascomycota</taxon>
        <taxon>Pezizomycotina</taxon>
        <taxon>Sordariomycetes</taxon>
        <taxon>Hypocreomycetidae</taxon>
        <taxon>Hypocreales</taxon>
        <taxon>Cordycipitaceae</taxon>
        <taxon>Beauveria</taxon>
    </lineage>
</organism>
<keyword evidence="8" id="KW-1185">Reference proteome</keyword>
<evidence type="ECO:0000313" key="7">
    <source>
        <dbReference type="EMBL" id="KAK8144200.1"/>
    </source>
</evidence>
<dbReference type="Gene3D" id="3.30.1390.20">
    <property type="entry name" value="Ribosomal protein L30, ferredoxin-like fold domain"/>
    <property type="match status" value="2"/>
</dbReference>
<dbReference type="SUPFAM" id="SSF55129">
    <property type="entry name" value="Ribosomal protein L30p/L7e"/>
    <property type="match status" value="1"/>
</dbReference>
<reference evidence="7 8" key="1">
    <citation type="submission" date="2020-02" db="EMBL/GenBank/DDBJ databases">
        <title>Comparative genomics of the hypocrealean fungal genus Beauvera.</title>
        <authorList>
            <person name="Showalter D.N."/>
            <person name="Bushley K.E."/>
            <person name="Rehner S.A."/>
        </authorList>
    </citation>
    <scope>NUCLEOTIDE SEQUENCE [LARGE SCALE GENOMIC DNA]</scope>
    <source>
        <strain evidence="7 8">ARSEF4384</strain>
    </source>
</reference>
<evidence type="ECO:0000256" key="2">
    <source>
        <dbReference type="ARBA" id="ARBA00022980"/>
    </source>
</evidence>
<dbReference type="InterPro" id="IPR039699">
    <property type="entry name" value="Ribosomal_uL30"/>
</dbReference>
<feature type="domain" description="Large ribosomal subunit protein uL30 N-terminal eukaryotes" evidence="6">
    <location>
        <begin position="90"/>
        <end position="161"/>
    </location>
</feature>